<evidence type="ECO:0000256" key="1">
    <source>
        <dbReference type="SAM" id="MobiDB-lite"/>
    </source>
</evidence>
<gene>
    <name evidence="2" type="ORF">B0H16DRAFT_1475975</name>
</gene>
<feature type="compositionally biased region" description="Basic and acidic residues" evidence="1">
    <location>
        <begin position="51"/>
        <end position="72"/>
    </location>
</feature>
<evidence type="ECO:0000313" key="2">
    <source>
        <dbReference type="EMBL" id="KAJ7717653.1"/>
    </source>
</evidence>
<sequence length="328" mass="36659">MGRMNRGNRKGSEDADRSQASQVKSIRRETKQGVEFSKDCEAARLREYTREMSGRRGEPRCRKTRGEERCSEETGAEPRVQERASDNPKVLARVGTVARWNRREEQVQEQKTTFERVVQDEVGYPSKDREAPERGGRGVGVGIEATGISIEGSRTLVVVARHGEDSCRQETEWVEVVRDTTRVLGEFLSRSGWVEVIHKHSDERTVLQARCTSQADEARQEILKILLCTEPRGKEYPIGMPERGRAMNRRVIRCRRSAILGTPQLSLREINGNGVDPSRIGEIGTIGINPSRIGAIAIPSREETRGVSKAGENNSVRNVPRSAAVPCS</sequence>
<organism evidence="2 3">
    <name type="scientific">Mycena metata</name>
    <dbReference type="NCBI Taxonomy" id="1033252"/>
    <lineage>
        <taxon>Eukaryota</taxon>
        <taxon>Fungi</taxon>
        <taxon>Dikarya</taxon>
        <taxon>Basidiomycota</taxon>
        <taxon>Agaricomycotina</taxon>
        <taxon>Agaricomycetes</taxon>
        <taxon>Agaricomycetidae</taxon>
        <taxon>Agaricales</taxon>
        <taxon>Marasmiineae</taxon>
        <taxon>Mycenaceae</taxon>
        <taxon>Mycena</taxon>
    </lineage>
</organism>
<feature type="compositionally biased region" description="Basic and acidic residues" evidence="1">
    <location>
        <begin position="26"/>
        <end position="36"/>
    </location>
</feature>
<dbReference type="AlphaFoldDB" id="A0AAD7MHI7"/>
<dbReference type="Proteomes" id="UP001215598">
    <property type="component" value="Unassembled WGS sequence"/>
</dbReference>
<comment type="caution">
    <text evidence="2">The sequence shown here is derived from an EMBL/GenBank/DDBJ whole genome shotgun (WGS) entry which is preliminary data.</text>
</comment>
<feature type="region of interest" description="Disordered" evidence="1">
    <location>
        <begin position="51"/>
        <end position="86"/>
    </location>
</feature>
<feature type="region of interest" description="Disordered" evidence="1">
    <location>
        <begin position="302"/>
        <end position="328"/>
    </location>
</feature>
<accession>A0AAD7MHI7</accession>
<feature type="region of interest" description="Disordered" evidence="1">
    <location>
        <begin position="1"/>
        <end position="36"/>
    </location>
</feature>
<keyword evidence="3" id="KW-1185">Reference proteome</keyword>
<reference evidence="2" key="1">
    <citation type="submission" date="2023-03" db="EMBL/GenBank/DDBJ databases">
        <title>Massive genome expansion in bonnet fungi (Mycena s.s.) driven by repeated elements and novel gene families across ecological guilds.</title>
        <authorList>
            <consortium name="Lawrence Berkeley National Laboratory"/>
            <person name="Harder C.B."/>
            <person name="Miyauchi S."/>
            <person name="Viragh M."/>
            <person name="Kuo A."/>
            <person name="Thoen E."/>
            <person name="Andreopoulos B."/>
            <person name="Lu D."/>
            <person name="Skrede I."/>
            <person name="Drula E."/>
            <person name="Henrissat B."/>
            <person name="Morin E."/>
            <person name="Kohler A."/>
            <person name="Barry K."/>
            <person name="LaButti K."/>
            <person name="Morin E."/>
            <person name="Salamov A."/>
            <person name="Lipzen A."/>
            <person name="Mereny Z."/>
            <person name="Hegedus B."/>
            <person name="Baldrian P."/>
            <person name="Stursova M."/>
            <person name="Weitz H."/>
            <person name="Taylor A."/>
            <person name="Grigoriev I.V."/>
            <person name="Nagy L.G."/>
            <person name="Martin F."/>
            <person name="Kauserud H."/>
        </authorList>
    </citation>
    <scope>NUCLEOTIDE SEQUENCE</scope>
    <source>
        <strain evidence="2">CBHHK182m</strain>
    </source>
</reference>
<proteinExistence type="predicted"/>
<evidence type="ECO:0000313" key="3">
    <source>
        <dbReference type="Proteomes" id="UP001215598"/>
    </source>
</evidence>
<name>A0AAD7MHI7_9AGAR</name>
<dbReference type="EMBL" id="JARKIB010000274">
    <property type="protein sequence ID" value="KAJ7717653.1"/>
    <property type="molecule type" value="Genomic_DNA"/>
</dbReference>
<protein>
    <submittedName>
        <fullName evidence="2">Uncharacterized protein</fullName>
    </submittedName>
</protein>